<dbReference type="Pfam" id="PF00210">
    <property type="entry name" value="Ferritin"/>
    <property type="match status" value="1"/>
</dbReference>
<keyword evidence="2 3" id="KW-0408">Iron</keyword>
<sequence length="184" mass="21190">MTSIVNQQSKFSTKEQLRLNARKHVESGAVTQTYTLDRHKVIELLNAALASEWVCVLRYLRHYYMAAGLMMDPIKGEFLEHAKQEQQHADMLAERITQLGGAPDLNPAVFTERSPTEYHEGTDLQEMIKENLISERIVIDYYREVILYVGDQDTTTKRIIEHILAEEEDHADELANMLQGWTGK</sequence>
<dbReference type="SUPFAM" id="SSF47240">
    <property type="entry name" value="Ferritin-like"/>
    <property type="match status" value="1"/>
</dbReference>
<feature type="binding site" evidence="3">
    <location>
        <position position="88"/>
    </location>
    <ligand>
        <name>Fe cation</name>
        <dbReference type="ChEBI" id="CHEBI:24875"/>
    </ligand>
</feature>
<keyword evidence="3" id="KW-0479">Metal-binding</keyword>
<feature type="binding site" evidence="3">
    <location>
        <position position="52"/>
    </location>
    <ligand>
        <name>Fe cation</name>
        <dbReference type="ChEBI" id="CHEBI:24875"/>
    </ligand>
</feature>
<dbReference type="AlphaFoldDB" id="A0AB94ICF1"/>
<evidence type="ECO:0000256" key="2">
    <source>
        <dbReference type="ARBA" id="ARBA00023004"/>
    </source>
</evidence>
<dbReference type="GO" id="GO:0020037">
    <property type="term" value="F:heme binding"/>
    <property type="evidence" value="ECO:0007669"/>
    <property type="project" value="TreeGrafter"/>
</dbReference>
<dbReference type="GO" id="GO:0004322">
    <property type="term" value="F:ferroxidase activity"/>
    <property type="evidence" value="ECO:0007669"/>
    <property type="project" value="TreeGrafter"/>
</dbReference>
<feature type="binding site" evidence="3">
    <location>
        <position position="135"/>
    </location>
    <ligand>
        <name>Fe cation</name>
        <dbReference type="ChEBI" id="CHEBI:24875"/>
    </ligand>
</feature>
<dbReference type="PROSITE" id="PS50905">
    <property type="entry name" value="FERRITIN_LIKE"/>
    <property type="match status" value="1"/>
</dbReference>
<dbReference type="PANTHER" id="PTHR30295:SF1">
    <property type="entry name" value="DNA PROTECTION DURING STARVATION PROTEIN"/>
    <property type="match status" value="1"/>
</dbReference>
<dbReference type="GO" id="GO:0008199">
    <property type="term" value="F:ferric iron binding"/>
    <property type="evidence" value="ECO:0007669"/>
    <property type="project" value="InterPro"/>
</dbReference>
<accession>A0AB94ICF1</accession>
<feature type="binding site" evidence="3">
    <location>
        <position position="167"/>
    </location>
    <ligand>
        <name>Fe cation</name>
        <dbReference type="ChEBI" id="CHEBI:24875"/>
    </ligand>
</feature>
<protein>
    <submittedName>
        <fullName evidence="5">Bacterioferritin</fullName>
    </submittedName>
</protein>
<dbReference type="EMBL" id="AWGA01000055">
    <property type="protein sequence ID" value="TEA27094.1"/>
    <property type="molecule type" value="Genomic_DNA"/>
</dbReference>
<evidence type="ECO:0000313" key="5">
    <source>
        <dbReference type="EMBL" id="TEA27094.1"/>
    </source>
</evidence>
<name>A0AB94ICF1_9GAMM</name>
<keyword evidence="1" id="KW-0409">Iron storage</keyword>
<feature type="domain" description="Ferritin-like diiron" evidence="4">
    <location>
        <begin position="35"/>
        <end position="184"/>
    </location>
</feature>
<dbReference type="InterPro" id="IPR008331">
    <property type="entry name" value="Ferritin_DPS_dom"/>
</dbReference>
<dbReference type="GO" id="GO:0005829">
    <property type="term" value="C:cytosol"/>
    <property type="evidence" value="ECO:0007669"/>
    <property type="project" value="TreeGrafter"/>
</dbReference>
<comment type="caution">
    <text evidence="5">The sequence shown here is derived from an EMBL/GenBank/DDBJ whole genome shotgun (WGS) entry which is preliminary data.</text>
</comment>
<dbReference type="InterPro" id="IPR009078">
    <property type="entry name" value="Ferritin-like_SF"/>
</dbReference>
<dbReference type="RefSeq" id="WP_024496112.1">
    <property type="nucleotide sequence ID" value="NZ_AWGA01000055.1"/>
</dbReference>
<gene>
    <name evidence="5" type="ORF">O970_05370</name>
</gene>
<dbReference type="InterPro" id="IPR014490">
    <property type="entry name" value="Dps-like"/>
</dbReference>
<dbReference type="GO" id="GO:0006879">
    <property type="term" value="P:intracellular iron ion homeostasis"/>
    <property type="evidence" value="ECO:0007669"/>
    <property type="project" value="UniProtKB-KW"/>
</dbReference>
<evidence type="ECO:0000313" key="6">
    <source>
        <dbReference type="Proteomes" id="UP000506160"/>
    </source>
</evidence>
<dbReference type="InterPro" id="IPR012347">
    <property type="entry name" value="Ferritin-like"/>
</dbReference>
<organism evidence="5 6">
    <name type="scientific">Candidatus Schmidhempelia bombi str. Bimp</name>
    <dbReference type="NCBI Taxonomy" id="1387197"/>
    <lineage>
        <taxon>Bacteria</taxon>
        <taxon>Pseudomonadati</taxon>
        <taxon>Pseudomonadota</taxon>
        <taxon>Gammaproteobacteria</taxon>
        <taxon>Orbales</taxon>
        <taxon>Orbaceae</taxon>
        <taxon>Candidatus Schmidhempelia</taxon>
    </lineage>
</organism>
<dbReference type="Gene3D" id="1.20.1260.10">
    <property type="match status" value="1"/>
</dbReference>
<proteinExistence type="predicted"/>
<reference evidence="5 6" key="1">
    <citation type="journal article" date="2014" name="Appl. Environ. Microbiol.">
        <title>Genomic features of a bumble bee symbiont reflect its host environment.</title>
        <authorList>
            <person name="Martinson V.G."/>
            <person name="Magoc T."/>
            <person name="Koch H."/>
            <person name="Salzberg S.L."/>
            <person name="Moran N.A."/>
        </authorList>
    </citation>
    <scope>NUCLEOTIDE SEQUENCE [LARGE SCALE GENOMIC DNA]</scope>
    <source>
        <strain evidence="5 6">Bimp</strain>
    </source>
</reference>
<dbReference type="CDD" id="cd00657">
    <property type="entry name" value="Ferritin_like"/>
    <property type="match status" value="1"/>
</dbReference>
<dbReference type="PIRSF" id="PIRSF018063">
    <property type="entry name" value="Ferrtn_UCP018063"/>
    <property type="match status" value="1"/>
</dbReference>
<dbReference type="PANTHER" id="PTHR30295">
    <property type="entry name" value="BACTERIOFERRITIN"/>
    <property type="match status" value="1"/>
</dbReference>
<feature type="binding site" evidence="3">
    <location>
        <position position="170"/>
    </location>
    <ligand>
        <name>Fe cation</name>
        <dbReference type="ChEBI" id="CHEBI:24875"/>
    </ligand>
</feature>
<evidence type="ECO:0000256" key="1">
    <source>
        <dbReference type="ARBA" id="ARBA00022434"/>
    </source>
</evidence>
<dbReference type="Proteomes" id="UP000506160">
    <property type="component" value="Unassembled WGS sequence"/>
</dbReference>
<keyword evidence="6" id="KW-1185">Reference proteome</keyword>
<evidence type="ECO:0000259" key="4">
    <source>
        <dbReference type="PROSITE" id="PS50905"/>
    </source>
</evidence>
<dbReference type="InterPro" id="IPR009040">
    <property type="entry name" value="Ferritin-like_diiron"/>
</dbReference>
<evidence type="ECO:0000256" key="3">
    <source>
        <dbReference type="PIRSR" id="PIRSR018063-50"/>
    </source>
</evidence>